<dbReference type="RefSeq" id="YP_009015695.1">
    <property type="nucleotide sequence ID" value="NC_023719.1"/>
</dbReference>
<dbReference type="PANTHER" id="PTHR30231:SF4">
    <property type="entry name" value="PROTEIN NEN2"/>
    <property type="match status" value="1"/>
</dbReference>
<keyword evidence="6" id="KW-1185">Reference proteome</keyword>
<dbReference type="InterPro" id="IPR013520">
    <property type="entry name" value="Ribonucl_H"/>
</dbReference>
<dbReference type="InterPro" id="IPR012337">
    <property type="entry name" value="RNaseH-like_sf"/>
</dbReference>
<feature type="domain" description="Exonuclease" evidence="4">
    <location>
        <begin position="3"/>
        <end position="179"/>
    </location>
</feature>
<dbReference type="SUPFAM" id="SSF53098">
    <property type="entry name" value="Ribonuclease H-like"/>
    <property type="match status" value="1"/>
</dbReference>
<evidence type="ECO:0000313" key="5">
    <source>
        <dbReference type="EMBL" id="AEO93651.1"/>
    </source>
</evidence>
<keyword evidence="2" id="KW-0378">Hydrolase</keyword>
<proteinExistence type="predicted"/>
<evidence type="ECO:0000259" key="4">
    <source>
        <dbReference type="SMART" id="SM00479"/>
    </source>
</evidence>
<reference evidence="5 6" key="1">
    <citation type="submission" date="2011-09" db="EMBL/GenBank/DDBJ databases">
        <authorList>
            <person name="Pope W.H."/>
            <person name="Pedulla M.L."/>
            <person name="Ford M.E."/>
            <person name="Peebles C.L."/>
            <person name="Hatfull G.H."/>
            <person name="Hendrix R.W."/>
        </authorList>
    </citation>
    <scope>NUCLEOTIDE SEQUENCE [LARGE SCALE GENOMIC DNA]</scope>
    <source>
        <strain evidence="5">G</strain>
    </source>
</reference>
<dbReference type="KEGG" id="vg:18563607"/>
<dbReference type="PANTHER" id="PTHR30231">
    <property type="entry name" value="DNA POLYMERASE III SUBUNIT EPSILON"/>
    <property type="match status" value="1"/>
</dbReference>
<sequence length="211" mass="23643">MKTYTVLDFETTGLDPKEERITQIGAIKITIEGNVFLPTSNVSSVTSFETLVNPEKQIPEIITELTGIDNEKVKNSPTESEAILKLVEFLGEDSIIVAQNAPFDLGFLHHATLRAGEVPNVYNFYCTRTMSAVFYPSISHRLVDMCTFFDINLTNAHDASNDAKATLELFSKLSSIANSHSVNFLNKLVHHPDRKMNFEPTNKIIIPLQKR</sequence>
<dbReference type="GeneID" id="18563607"/>
<dbReference type="SMART" id="SM00479">
    <property type="entry name" value="EXOIII"/>
    <property type="match status" value="1"/>
</dbReference>
<organism evidence="5 6">
    <name type="scientific">Bacillus phage G</name>
    <dbReference type="NCBI Taxonomy" id="2884420"/>
    <lineage>
        <taxon>Viruses</taxon>
        <taxon>Duplodnaviria</taxon>
        <taxon>Heunggongvirae</taxon>
        <taxon>Uroviricota</taxon>
        <taxon>Caudoviricetes</taxon>
        <taxon>Donellivirus</taxon>
        <taxon>Donellivirus gee</taxon>
    </lineage>
</organism>
<dbReference type="CDD" id="cd06127">
    <property type="entry name" value="DEDDh"/>
    <property type="match status" value="1"/>
</dbReference>
<keyword evidence="1" id="KW-0540">Nuclease</keyword>
<evidence type="ECO:0000256" key="2">
    <source>
        <dbReference type="ARBA" id="ARBA00022801"/>
    </source>
</evidence>
<evidence type="ECO:0000256" key="3">
    <source>
        <dbReference type="ARBA" id="ARBA00022839"/>
    </source>
</evidence>
<dbReference type="GO" id="GO:0003676">
    <property type="term" value="F:nucleic acid binding"/>
    <property type="evidence" value="ECO:0007669"/>
    <property type="project" value="InterPro"/>
</dbReference>
<gene>
    <name evidence="5" type="primary">392</name>
    <name evidence="5" type="ORF">G_392</name>
</gene>
<accession>G3MAD3</accession>
<dbReference type="FunFam" id="3.30.420.10:FF:000045">
    <property type="entry name" value="3'-5' exonuclease DinG"/>
    <property type="match status" value="1"/>
</dbReference>
<dbReference type="Proteomes" id="UP000009273">
    <property type="component" value="Segment"/>
</dbReference>
<protein>
    <submittedName>
        <fullName evidence="5">Gp392</fullName>
    </submittedName>
</protein>
<keyword evidence="3" id="KW-0269">Exonuclease</keyword>
<dbReference type="EMBL" id="JN638751">
    <property type="protein sequence ID" value="AEO93651.1"/>
    <property type="molecule type" value="Genomic_DNA"/>
</dbReference>
<dbReference type="Gene3D" id="3.30.420.10">
    <property type="entry name" value="Ribonuclease H-like superfamily/Ribonuclease H"/>
    <property type="match status" value="1"/>
</dbReference>
<evidence type="ECO:0000313" key="6">
    <source>
        <dbReference type="Proteomes" id="UP000009273"/>
    </source>
</evidence>
<evidence type="ECO:0000256" key="1">
    <source>
        <dbReference type="ARBA" id="ARBA00022722"/>
    </source>
</evidence>
<dbReference type="GO" id="GO:0008408">
    <property type="term" value="F:3'-5' exonuclease activity"/>
    <property type="evidence" value="ECO:0007669"/>
    <property type="project" value="TreeGrafter"/>
</dbReference>
<dbReference type="OrthoDB" id="10828at10239"/>
<name>G3MAD3_9CAUD</name>
<dbReference type="InterPro" id="IPR036397">
    <property type="entry name" value="RNaseH_sf"/>
</dbReference>
<dbReference type="Pfam" id="PF00929">
    <property type="entry name" value="RNase_T"/>
    <property type="match status" value="1"/>
</dbReference>